<protein>
    <recommendedName>
        <fullName evidence="4">MULE transposase domain-containing protein</fullName>
    </recommendedName>
</protein>
<evidence type="ECO:0008006" key="4">
    <source>
        <dbReference type="Google" id="ProtNLM"/>
    </source>
</evidence>
<comment type="caution">
    <text evidence="2">The sequence shown here is derived from an EMBL/GenBank/DDBJ whole genome shotgun (WGS) entry which is preliminary data.</text>
</comment>
<sequence>MKAFVFGGSMKNITPARHSPVPSEPEDVEGGSDEEEEDPRFRAYSPPAYIHNVDISTDDTLEFPYLPHRTRDCTGSSLDSGELEVGKEFPSKDSFLGALKQHSINHGVNYNVVKSKSEKFEAKFAVQDEGVGKDASGWDDSYNEVWQWCQVQERYVPSCITDLETVPVYYNDRLLRGCQVFKRLFWSFKQYRDPFVCCKLLIQIDGTFMYGRYTHRLLLAVAQDGVERIFPIAFAITPGELVDDLDFVLSRFRRHVCPNLIFALYQIGALEY</sequence>
<dbReference type="EMBL" id="JAIQCV010000005">
    <property type="protein sequence ID" value="KAH1098471.1"/>
    <property type="molecule type" value="Genomic_DNA"/>
</dbReference>
<dbReference type="PANTHER" id="PTHR31973">
    <property type="entry name" value="POLYPROTEIN, PUTATIVE-RELATED"/>
    <property type="match status" value="1"/>
</dbReference>
<feature type="region of interest" description="Disordered" evidence="1">
    <location>
        <begin position="1"/>
        <end position="39"/>
    </location>
</feature>
<feature type="compositionally biased region" description="Acidic residues" evidence="1">
    <location>
        <begin position="24"/>
        <end position="38"/>
    </location>
</feature>
<accession>A0A9D3VXT4</accession>
<keyword evidence="3" id="KW-1185">Reference proteome</keyword>
<dbReference type="Proteomes" id="UP000828251">
    <property type="component" value="Unassembled WGS sequence"/>
</dbReference>
<gene>
    <name evidence="2" type="ORF">J1N35_015392</name>
</gene>
<evidence type="ECO:0000256" key="1">
    <source>
        <dbReference type="SAM" id="MobiDB-lite"/>
    </source>
</evidence>
<organism evidence="2 3">
    <name type="scientific">Gossypium stocksii</name>
    <dbReference type="NCBI Taxonomy" id="47602"/>
    <lineage>
        <taxon>Eukaryota</taxon>
        <taxon>Viridiplantae</taxon>
        <taxon>Streptophyta</taxon>
        <taxon>Embryophyta</taxon>
        <taxon>Tracheophyta</taxon>
        <taxon>Spermatophyta</taxon>
        <taxon>Magnoliopsida</taxon>
        <taxon>eudicotyledons</taxon>
        <taxon>Gunneridae</taxon>
        <taxon>Pentapetalae</taxon>
        <taxon>rosids</taxon>
        <taxon>malvids</taxon>
        <taxon>Malvales</taxon>
        <taxon>Malvaceae</taxon>
        <taxon>Malvoideae</taxon>
        <taxon>Gossypium</taxon>
    </lineage>
</organism>
<evidence type="ECO:0000313" key="3">
    <source>
        <dbReference type="Proteomes" id="UP000828251"/>
    </source>
</evidence>
<proteinExistence type="predicted"/>
<dbReference type="PANTHER" id="PTHR31973:SF195">
    <property type="entry name" value="MUDR FAMILY TRANSPOSASE"/>
    <property type="match status" value="1"/>
</dbReference>
<dbReference type="OrthoDB" id="1410710at2759"/>
<dbReference type="AlphaFoldDB" id="A0A9D3VXT4"/>
<reference evidence="2 3" key="1">
    <citation type="journal article" date="2021" name="Plant Biotechnol. J.">
        <title>Multi-omics assisted identification of the key and species-specific regulatory components of drought-tolerant mechanisms in Gossypium stocksii.</title>
        <authorList>
            <person name="Yu D."/>
            <person name="Ke L."/>
            <person name="Zhang D."/>
            <person name="Wu Y."/>
            <person name="Sun Y."/>
            <person name="Mei J."/>
            <person name="Sun J."/>
            <person name="Sun Y."/>
        </authorList>
    </citation>
    <scope>NUCLEOTIDE SEQUENCE [LARGE SCALE GENOMIC DNA]</scope>
    <source>
        <strain evidence="3">cv. E1</strain>
        <tissue evidence="2">Leaf</tissue>
    </source>
</reference>
<name>A0A9D3VXT4_9ROSI</name>
<evidence type="ECO:0000313" key="2">
    <source>
        <dbReference type="EMBL" id="KAH1098471.1"/>
    </source>
</evidence>